<feature type="transmembrane region" description="Helical" evidence="4">
    <location>
        <begin position="365"/>
        <end position="385"/>
    </location>
</feature>
<evidence type="ECO:0000259" key="5">
    <source>
        <dbReference type="PROSITE" id="PS50850"/>
    </source>
</evidence>
<evidence type="ECO:0000256" key="1">
    <source>
        <dbReference type="ARBA" id="ARBA00022692"/>
    </source>
</evidence>
<protein>
    <recommendedName>
        <fullName evidence="5">Major facilitator superfamily (MFS) profile domain-containing protein</fullName>
    </recommendedName>
</protein>
<dbReference type="PROSITE" id="PS50850">
    <property type="entry name" value="MFS"/>
    <property type="match status" value="1"/>
</dbReference>
<evidence type="ECO:0000313" key="7">
    <source>
        <dbReference type="Proteomes" id="UP000052008"/>
    </source>
</evidence>
<sequence length="421" mass="45787">MLESLTPVAQKHFRRNYYLGIGNGVFFNLSSAFLNLSTVLPAFVSHLTRSPILIGLAGSLEPTGWFLPQLFAGHLIENRIRKKPVYVQMAFVRVFSLVGLAAAPLLVGNRTPGLLLIAFFFFFSVYSLAGGVAGIAFFDIIGKAIPSRKRGTMWAWRLFLGGISAALAGLLVRYLLARHAFPANYALIFWCSVFAVAVGTALFSFAAEPIEPVRQERRTFLAYLGEGIAIFRDDSDFRTLLAARLLLGVAMMAGPFYIIFGIQRLGFSEESAGLFLTVQMLGLIVSNALWGPMSNRWGNRAILKSIAVFSILMPVIPIILAGVSVPRSLYLPVFFLMGASLSGTRIGYSNVLLDIAPPITRPTYLGLMNTLIAPSLIFPAVGGLIVSVTSYYVLFVLSAATALVALYKTSQLRLTGVAPRD</sequence>
<dbReference type="EMBL" id="LIZS01000013">
    <property type="protein sequence ID" value="KPJ53759.1"/>
    <property type="molecule type" value="Genomic_DNA"/>
</dbReference>
<keyword evidence="1 4" id="KW-0812">Transmembrane</keyword>
<dbReference type="SUPFAM" id="SSF103473">
    <property type="entry name" value="MFS general substrate transporter"/>
    <property type="match status" value="1"/>
</dbReference>
<reference evidence="6 7" key="1">
    <citation type="journal article" date="2015" name="Microbiome">
        <title>Genomic resolution of linkages in carbon, nitrogen, and sulfur cycling among widespread estuary sediment bacteria.</title>
        <authorList>
            <person name="Baker B.J."/>
            <person name="Lazar C.S."/>
            <person name="Teske A.P."/>
            <person name="Dick G.J."/>
        </authorList>
    </citation>
    <scope>NUCLEOTIDE SEQUENCE [LARGE SCALE GENOMIC DNA]</scope>
    <source>
        <strain evidence="6">DG_24</strain>
    </source>
</reference>
<gene>
    <name evidence="6" type="ORF">AMJ39_03390</name>
</gene>
<feature type="transmembrane region" description="Helical" evidence="4">
    <location>
        <begin position="113"/>
        <end position="142"/>
    </location>
</feature>
<dbReference type="PANTHER" id="PTHR23526:SF1">
    <property type="entry name" value="MAJOR FACILITATOR SUPERFAMILY MFS_1"/>
    <property type="match status" value="1"/>
</dbReference>
<evidence type="ECO:0000256" key="4">
    <source>
        <dbReference type="SAM" id="Phobius"/>
    </source>
</evidence>
<keyword evidence="3 4" id="KW-0472">Membrane</keyword>
<dbReference type="InterPro" id="IPR020846">
    <property type="entry name" value="MFS_dom"/>
</dbReference>
<dbReference type="InterPro" id="IPR036259">
    <property type="entry name" value="MFS_trans_sf"/>
</dbReference>
<evidence type="ECO:0000256" key="2">
    <source>
        <dbReference type="ARBA" id="ARBA00022989"/>
    </source>
</evidence>
<evidence type="ECO:0000256" key="3">
    <source>
        <dbReference type="ARBA" id="ARBA00023136"/>
    </source>
</evidence>
<dbReference type="InterPro" id="IPR011701">
    <property type="entry name" value="MFS"/>
</dbReference>
<feature type="transmembrane region" description="Helical" evidence="4">
    <location>
        <begin position="50"/>
        <end position="73"/>
    </location>
</feature>
<feature type="transmembrane region" description="Helical" evidence="4">
    <location>
        <begin position="154"/>
        <end position="175"/>
    </location>
</feature>
<keyword evidence="2 4" id="KW-1133">Transmembrane helix</keyword>
<dbReference type="Pfam" id="PF07690">
    <property type="entry name" value="MFS_1"/>
    <property type="match status" value="1"/>
</dbReference>
<feature type="transmembrane region" description="Helical" evidence="4">
    <location>
        <begin position="272"/>
        <end position="290"/>
    </location>
</feature>
<feature type="transmembrane region" description="Helical" evidence="4">
    <location>
        <begin position="187"/>
        <end position="207"/>
    </location>
</feature>
<accession>A0A0S7WUT4</accession>
<dbReference type="PANTHER" id="PTHR23526">
    <property type="entry name" value="INTEGRAL MEMBRANE TRANSPORT PROTEIN-RELATED"/>
    <property type="match status" value="1"/>
</dbReference>
<dbReference type="AlphaFoldDB" id="A0A0S7WUT4"/>
<dbReference type="GO" id="GO:0022857">
    <property type="term" value="F:transmembrane transporter activity"/>
    <property type="evidence" value="ECO:0007669"/>
    <property type="project" value="InterPro"/>
</dbReference>
<feature type="domain" description="Major facilitator superfamily (MFS) profile" evidence="5">
    <location>
        <begin position="192"/>
        <end position="421"/>
    </location>
</feature>
<dbReference type="STRING" id="1703770.AMJ39_03390"/>
<dbReference type="Gene3D" id="1.20.1250.20">
    <property type="entry name" value="MFS general substrate transporter like domains"/>
    <property type="match status" value="1"/>
</dbReference>
<feature type="transmembrane region" description="Helical" evidence="4">
    <location>
        <begin position="85"/>
        <end position="107"/>
    </location>
</feature>
<dbReference type="Proteomes" id="UP000052008">
    <property type="component" value="Unassembled WGS sequence"/>
</dbReference>
<evidence type="ECO:0000313" key="6">
    <source>
        <dbReference type="EMBL" id="KPJ53759.1"/>
    </source>
</evidence>
<feature type="transmembrane region" description="Helical" evidence="4">
    <location>
        <begin position="21"/>
        <end position="44"/>
    </location>
</feature>
<proteinExistence type="predicted"/>
<feature type="transmembrane region" description="Helical" evidence="4">
    <location>
        <begin position="241"/>
        <end position="260"/>
    </location>
</feature>
<feature type="transmembrane region" description="Helical" evidence="4">
    <location>
        <begin position="391"/>
        <end position="407"/>
    </location>
</feature>
<name>A0A0S7WUT4_UNCT6</name>
<feature type="transmembrane region" description="Helical" evidence="4">
    <location>
        <begin position="329"/>
        <end position="353"/>
    </location>
</feature>
<dbReference type="InterPro" id="IPR052528">
    <property type="entry name" value="Sugar_transport-like"/>
</dbReference>
<comment type="caution">
    <text evidence="6">The sequence shown here is derived from an EMBL/GenBank/DDBJ whole genome shotgun (WGS) entry which is preliminary data.</text>
</comment>
<organism evidence="6 7">
    <name type="scientific">candidate division TA06 bacterium DG_24</name>
    <dbReference type="NCBI Taxonomy" id="1703770"/>
    <lineage>
        <taxon>Bacteria</taxon>
        <taxon>Bacteria division TA06</taxon>
    </lineage>
</organism>
<feature type="transmembrane region" description="Helical" evidence="4">
    <location>
        <begin position="302"/>
        <end position="323"/>
    </location>
</feature>